<dbReference type="Gene3D" id="3.40.50.2300">
    <property type="match status" value="1"/>
</dbReference>
<organism evidence="5">
    <name type="scientific">Candidatus Moduliflexus flocculans</name>
    <dbReference type="NCBI Taxonomy" id="1499966"/>
    <lineage>
        <taxon>Bacteria</taxon>
        <taxon>Candidatus Moduliflexota</taxon>
        <taxon>Candidatus Moduliflexia</taxon>
        <taxon>Candidatus Moduliflexales</taxon>
        <taxon>Candidatus Moduliflexaceae</taxon>
    </lineage>
</organism>
<dbReference type="Gene3D" id="3.30.565.10">
    <property type="entry name" value="Histidine kinase-like ATPase, C-terminal domain"/>
    <property type="match status" value="1"/>
</dbReference>
<dbReference type="SUPFAM" id="SSF52172">
    <property type="entry name" value="CheY-like"/>
    <property type="match status" value="1"/>
</dbReference>
<evidence type="ECO:0000313" key="6">
    <source>
        <dbReference type="Proteomes" id="UP000030700"/>
    </source>
</evidence>
<gene>
    <name evidence="5" type="ORF">U14_01124</name>
</gene>
<dbReference type="InterPro" id="IPR011495">
    <property type="entry name" value="Sig_transdc_His_kin_sub2_dim/P"/>
</dbReference>
<evidence type="ECO:0000313" key="5">
    <source>
        <dbReference type="EMBL" id="GAK49900.1"/>
    </source>
</evidence>
<accession>A0A0S6VVS9</accession>
<reference evidence="5" key="1">
    <citation type="journal article" date="2015" name="PeerJ">
        <title>First genomic representation of candidate bacterial phylum KSB3 points to enhanced environmental sensing as a trigger of wastewater bulking.</title>
        <authorList>
            <person name="Sekiguchi Y."/>
            <person name="Ohashi A."/>
            <person name="Parks D.H."/>
            <person name="Yamauchi T."/>
            <person name="Tyson G.W."/>
            <person name="Hugenholtz P."/>
        </authorList>
    </citation>
    <scope>NUCLEOTIDE SEQUENCE [LARGE SCALE GENOMIC DNA]</scope>
</reference>
<evidence type="ECO:0000259" key="3">
    <source>
        <dbReference type="PROSITE" id="PS50109"/>
    </source>
</evidence>
<dbReference type="STRING" id="1499966.U14_01124"/>
<keyword evidence="5" id="KW-0808">Transferase</keyword>
<feature type="domain" description="Histidine kinase" evidence="3">
    <location>
        <begin position="176"/>
        <end position="376"/>
    </location>
</feature>
<evidence type="ECO:0000259" key="4">
    <source>
        <dbReference type="PROSITE" id="PS50110"/>
    </source>
</evidence>
<name>A0A0S6VVS9_9BACT</name>
<feature type="coiled-coil region" evidence="2">
    <location>
        <begin position="124"/>
        <end position="180"/>
    </location>
</feature>
<dbReference type="PANTHER" id="PTHR43065">
    <property type="entry name" value="SENSOR HISTIDINE KINASE"/>
    <property type="match status" value="1"/>
</dbReference>
<dbReference type="InterPro" id="IPR005467">
    <property type="entry name" value="His_kinase_dom"/>
</dbReference>
<dbReference type="GO" id="GO:0016301">
    <property type="term" value="F:kinase activity"/>
    <property type="evidence" value="ECO:0007669"/>
    <property type="project" value="UniProtKB-KW"/>
</dbReference>
<dbReference type="Proteomes" id="UP000030700">
    <property type="component" value="Unassembled WGS sequence"/>
</dbReference>
<feature type="domain" description="Response regulatory" evidence="4">
    <location>
        <begin position="7"/>
        <end position="119"/>
    </location>
</feature>
<keyword evidence="2" id="KW-0175">Coiled coil</keyword>
<dbReference type="InterPro" id="IPR036890">
    <property type="entry name" value="HATPase_C_sf"/>
</dbReference>
<dbReference type="Pfam" id="PF00072">
    <property type="entry name" value="Response_reg"/>
    <property type="match status" value="1"/>
</dbReference>
<keyword evidence="5" id="KW-0418">Kinase</keyword>
<dbReference type="EMBL" id="DF820455">
    <property type="protein sequence ID" value="GAK49900.1"/>
    <property type="molecule type" value="Genomic_DNA"/>
</dbReference>
<dbReference type="SMART" id="SM00387">
    <property type="entry name" value="HATPase_c"/>
    <property type="match status" value="1"/>
</dbReference>
<dbReference type="SMART" id="SM00448">
    <property type="entry name" value="REC"/>
    <property type="match status" value="1"/>
</dbReference>
<feature type="modified residue" description="4-aspartylphosphate" evidence="1">
    <location>
        <position position="58"/>
    </location>
</feature>
<evidence type="ECO:0000256" key="2">
    <source>
        <dbReference type="SAM" id="Coils"/>
    </source>
</evidence>
<dbReference type="SUPFAM" id="SSF55874">
    <property type="entry name" value="ATPase domain of HSP90 chaperone/DNA topoisomerase II/histidine kinase"/>
    <property type="match status" value="1"/>
</dbReference>
<dbReference type="Pfam" id="PF07568">
    <property type="entry name" value="HisKA_2"/>
    <property type="match status" value="1"/>
</dbReference>
<keyword evidence="6" id="KW-1185">Reference proteome</keyword>
<dbReference type="PANTHER" id="PTHR43065:SF23">
    <property type="entry name" value="SENSOR HISTIDINE KINASE PDTAS"/>
    <property type="match status" value="1"/>
</dbReference>
<dbReference type="Gene3D" id="3.30.450.20">
    <property type="entry name" value="PAS domain"/>
    <property type="match status" value="1"/>
</dbReference>
<evidence type="ECO:0000256" key="1">
    <source>
        <dbReference type="PROSITE-ProRule" id="PRU00169"/>
    </source>
</evidence>
<dbReference type="PROSITE" id="PS50109">
    <property type="entry name" value="HIS_KIN"/>
    <property type="match status" value="1"/>
</dbReference>
<dbReference type="GO" id="GO:0000160">
    <property type="term" value="P:phosphorelay signal transduction system"/>
    <property type="evidence" value="ECO:0007669"/>
    <property type="project" value="InterPro"/>
</dbReference>
<dbReference type="InterPro" id="IPR011006">
    <property type="entry name" value="CheY-like_superfamily"/>
</dbReference>
<protein>
    <submittedName>
        <fullName evidence="5">Response regulator receiver sensor signal transduction histidine kinase</fullName>
    </submittedName>
</protein>
<dbReference type="InterPro" id="IPR001789">
    <property type="entry name" value="Sig_transdc_resp-reg_receiver"/>
</dbReference>
<dbReference type="HOGENOM" id="CLU_000445_114_57_0"/>
<keyword evidence="1" id="KW-0597">Phosphoprotein</keyword>
<dbReference type="PROSITE" id="PS50110">
    <property type="entry name" value="RESPONSE_REGULATORY"/>
    <property type="match status" value="1"/>
</dbReference>
<dbReference type="InterPro" id="IPR003594">
    <property type="entry name" value="HATPase_dom"/>
</dbReference>
<proteinExistence type="predicted"/>
<sequence>MECAPYKIVFVEDDKVDQMAFERFARREHFPYEYVIAGSVEQTRQLLRTTPVDAAVVDYVLGDGVAFDLFDDLAGIPIILVTGIGNEEIAVKAMKAGAYDYLIKDQEGNYLKTLALTVENAIQRKQNELELQKHRERLEELVAQRTQELKNEIYERTRTQEELQASLKEKEVLLRELHHRVKNNLQVISSLLDLQSEDIKDPLARDIFLEAQNRIRSIAHIHEQLYQSSNLAELDVHAYITQLAHTLLQSYGKTNISLAIDVTPVSLDVDTAISCGLIINELMSNSLKYAFPQKCQPLQPPNEIQIALQTYDTAMLLLEVKDNGIGFPHILSEEHQALSFGLRLVKMLVRQLKGEITIESAQGTKVAIIFERPAYPPRSVKRTTVSTAS</sequence>
<dbReference type="AlphaFoldDB" id="A0A0S6VVS9"/>
<dbReference type="Pfam" id="PF02518">
    <property type="entry name" value="HATPase_c"/>
    <property type="match status" value="1"/>
</dbReference>
<dbReference type="CDD" id="cd00156">
    <property type="entry name" value="REC"/>
    <property type="match status" value="1"/>
</dbReference>